<dbReference type="EMBL" id="AK099411">
    <property type="protein sequence ID" value="BAG94114.1"/>
    <property type="molecule type" value="mRNA"/>
</dbReference>
<name>B7EP17_ORYSJ</name>
<feature type="region of interest" description="Disordered" evidence="1">
    <location>
        <begin position="80"/>
        <end position="106"/>
    </location>
</feature>
<dbReference type="AlphaFoldDB" id="B7EP17"/>
<dbReference type="EMBL" id="AK099655">
    <property type="protein sequence ID" value="BAG94240.1"/>
    <property type="molecule type" value="mRNA"/>
</dbReference>
<evidence type="ECO:0000313" key="2">
    <source>
        <dbReference type="EMBL" id="BAG94114.1"/>
    </source>
</evidence>
<organism evidence="2">
    <name type="scientific">Oryza sativa subsp. japonica</name>
    <name type="common">Rice</name>
    <dbReference type="NCBI Taxonomy" id="39947"/>
    <lineage>
        <taxon>Eukaryota</taxon>
        <taxon>Viridiplantae</taxon>
        <taxon>Streptophyta</taxon>
        <taxon>Embryophyta</taxon>
        <taxon>Tracheophyta</taxon>
        <taxon>Spermatophyta</taxon>
        <taxon>Magnoliopsida</taxon>
        <taxon>Liliopsida</taxon>
        <taxon>Poales</taxon>
        <taxon>Poaceae</taxon>
        <taxon>BOP clade</taxon>
        <taxon>Oryzoideae</taxon>
        <taxon>Oryzeae</taxon>
        <taxon>Oryzinae</taxon>
        <taxon>Oryza</taxon>
        <taxon>Oryza sativa</taxon>
    </lineage>
</organism>
<accession>B7EP17</accession>
<sequence length="106" mass="11577">MRPFNQNLPKAMRRVGIQARDVKVSRGEAPYGEDYGTRTARGEGSRGYSAKPVASWAKDVGRRVYAEGRRFRQSKLAPARAEEAFSGPSSLGAIGPTIARRPIRGS</sequence>
<evidence type="ECO:0000256" key="1">
    <source>
        <dbReference type="SAM" id="MobiDB-lite"/>
    </source>
</evidence>
<protein>
    <submittedName>
        <fullName evidence="2">cDNA clone:J013004F22, full insert sequence</fullName>
    </submittedName>
    <submittedName>
        <fullName evidence="3">cDNA clone:J013066C07, full insert sequence</fullName>
    </submittedName>
</protein>
<evidence type="ECO:0000313" key="3">
    <source>
        <dbReference type="EMBL" id="BAG94240.1"/>
    </source>
</evidence>
<proteinExistence type="evidence at transcript level"/>
<feature type="region of interest" description="Disordered" evidence="1">
    <location>
        <begin position="28"/>
        <end position="50"/>
    </location>
</feature>
<reference evidence="2" key="1">
    <citation type="journal article" date="2003" name="Science">
        <title>Collection, Mapping, and Annotation of Over 28,000 cDNA Clones from japonica Rice.</title>
        <authorList>
            <person name="Kikuchi S."/>
            <person name="Satoh K."/>
            <person name="Nagata T."/>
            <person name="Kawagashira N."/>
            <person name="Doi K."/>
            <person name="Kishimoto N."/>
            <person name="Yazaki J."/>
            <person name="Ishikawa M."/>
            <person name="Yamada H."/>
            <person name="Ooka H."/>
            <person name="Hotta I."/>
            <person name="Kojima K."/>
            <person name="Namiki T."/>
            <person name="Ohneda E."/>
            <person name="Yahagi W."/>
            <person name="Suzuki K."/>
            <person name="Li C."/>
            <person name="Ohtsuki K."/>
            <person name="Shishiki T."/>
            <person name="Otomo Y."/>
            <person name="Murakami K."/>
            <person name="Iida Y."/>
            <person name="Sugano S."/>
            <person name="Fujimura T."/>
            <person name="Suzuki Y."/>
            <person name="Tsunoda Y."/>
            <person name="Kurosaki T."/>
            <person name="Kodama T."/>
            <person name="Masuda H."/>
            <person name="Kobayashi M."/>
            <person name="Xie Q."/>
            <person name="Lu M."/>
            <person name="Narikawa R."/>
            <person name="Sugiyama A."/>
            <person name="Mizuno K."/>
            <person name="Yokomizo S."/>
            <person name="Niikura J."/>
            <person name="Ikeda R."/>
            <person name="Ishibiki J."/>
            <person name="Kawamata M."/>
            <person name="Yoshimura A."/>
            <person name="Miura J."/>
            <person name="Kusumegi T."/>
            <person name="Oka M."/>
            <person name="Ryu R."/>
            <person name="Ueda M."/>
            <person name="Matsubara K."/>
            <person name="Kawai J."/>
            <person name="Carninci P."/>
            <person name="Adachi J."/>
            <person name="Aizawa K."/>
            <person name="Arakawa T."/>
            <person name="Fukuda S."/>
            <person name="Hara A."/>
            <person name="Hashidume W."/>
            <person name="Hayatsu N."/>
            <person name="Imotani K."/>
            <person name="Ishii Y."/>
            <person name="Itoh M."/>
            <person name="Kagawa I."/>
            <person name="Kondo S."/>
            <person name="Konno H."/>
            <person name="Miyazaki A."/>
            <person name="Osato N."/>
            <person name="Ota Y."/>
            <person name="Saito R."/>
            <person name="Sasaki D."/>
            <person name="Sato K."/>
            <person name="Shibata K."/>
            <person name="Shinagawa A."/>
            <person name="Shiraki T."/>
            <person name="Yoshino M."/>
            <person name="Hayashizaki Y."/>
        </authorList>
    </citation>
    <scope>NUCLEOTIDE SEQUENCE</scope>
</reference>